<reference evidence="1" key="1">
    <citation type="submission" date="2018-03" db="EMBL/GenBank/DDBJ databases">
        <authorList>
            <person name="Guldener U."/>
        </authorList>
    </citation>
    <scope>NUCLEOTIDE SEQUENCE</scope>
</reference>
<accession>A0AAE8MBH5</accession>
<evidence type="ECO:0000313" key="2">
    <source>
        <dbReference type="Proteomes" id="UP001187734"/>
    </source>
</evidence>
<name>A0AAE8MBH5_9HYPO</name>
<dbReference type="Proteomes" id="UP001187734">
    <property type="component" value="Unassembled WGS sequence"/>
</dbReference>
<gene>
    <name evidence="1" type="ORF">FTOL_07191</name>
</gene>
<comment type="caution">
    <text evidence="1">The sequence shown here is derived from an EMBL/GenBank/DDBJ whole genome shotgun (WGS) entry which is preliminary data.</text>
</comment>
<dbReference type="EMBL" id="ONZP01000243">
    <property type="protein sequence ID" value="SPJ78800.1"/>
    <property type="molecule type" value="Genomic_DNA"/>
</dbReference>
<keyword evidence="2" id="KW-1185">Reference proteome</keyword>
<proteinExistence type="predicted"/>
<organism evidence="1 2">
    <name type="scientific">Fusarium torulosum</name>
    <dbReference type="NCBI Taxonomy" id="33205"/>
    <lineage>
        <taxon>Eukaryota</taxon>
        <taxon>Fungi</taxon>
        <taxon>Dikarya</taxon>
        <taxon>Ascomycota</taxon>
        <taxon>Pezizomycotina</taxon>
        <taxon>Sordariomycetes</taxon>
        <taxon>Hypocreomycetidae</taxon>
        <taxon>Hypocreales</taxon>
        <taxon>Nectriaceae</taxon>
        <taxon>Fusarium</taxon>
    </lineage>
</organism>
<protein>
    <submittedName>
        <fullName evidence="1">Uncharacterized protein</fullName>
    </submittedName>
</protein>
<evidence type="ECO:0000313" key="1">
    <source>
        <dbReference type="EMBL" id="SPJ78800.1"/>
    </source>
</evidence>
<sequence length="387" mass="42772">MAAITSEARIERFKTWLEAKAAPQRVAGLKPGSNLLLASALHGLARRSKGHSLTDIEQKAVRPFEAMTENEEELLALGQICSQAKAAARSRSFAAFNAPSGVMNMSEDDPLTREQFDEQVRELGKETVLQPHIRVVTPDQVQSDGQAPQTEEFLAASSSLGRALTMYVGAESDDVDVASRVLLPVNLVPSIFKCYRRSQELGKDEVYFTWGWGDDSGYRVSHRTPEFGSVVQGTIRDFPPGPPLQQGNIAKAVVGTVICWEADHSSSDWYDKLIQAMGELSQLAGSLAHDVGSDAMNGLIGQLPGFSEYSQMMFWIENIAMVIGALLDWLRNKDDKVAEHNFGFSREFLRQYQRPDVYLDFSFDGGNGGKHSMFVRALVGPDYYPDK</sequence>
<dbReference type="AlphaFoldDB" id="A0AAE8MBH5"/>